<sequence length="425" mass="48454">MINYDSIRAVESTRLNDNIGKPLYDSYCFSQIPQTIYHLLTGAGEMGLPSSVMGDLPGSYDKVILLFIDAFGWRFFQQYLEELKFLKRFQTEGVASKITTQFPSTTAAHVTTIHSGLPVGESGIYEWFYYEPLLDNIISPLLFSFAGDRERDTLKKTGVTEQTLFPTQTIYHKLKQHGVNSYCFQHQAYAFSPFSRVACDGAKMIPYRTISEALVNLTEAAIAEQEKAYFFLYFDSIDALGHHYGPSSPQFDAEVRTFWVTIESLLHETLVGKLKNTLLLITADHGQIEVSPQTTIYLNQLSPTIEQFIKTNRQGKPLVPAGSARDMFLYIQEEYLDEAYDLLNRQLLDRAQVYRTKTLIDEGYFGLGKPSSALLNRLGNLTILPDKHETVWWYEENRFEQKLLGHHGGLSREEMETIFLALSYG</sequence>
<dbReference type="GO" id="GO:0016787">
    <property type="term" value="F:hydrolase activity"/>
    <property type="evidence" value="ECO:0007669"/>
    <property type="project" value="UniProtKB-ARBA"/>
</dbReference>
<organism evidence="1 2">
    <name type="scientific">Limnofasciculus baicalensis BBK-W-15</name>
    <dbReference type="NCBI Taxonomy" id="2699891"/>
    <lineage>
        <taxon>Bacteria</taxon>
        <taxon>Bacillati</taxon>
        <taxon>Cyanobacteriota</taxon>
        <taxon>Cyanophyceae</taxon>
        <taxon>Coleofasciculales</taxon>
        <taxon>Coleofasciculaceae</taxon>
        <taxon>Limnofasciculus</taxon>
        <taxon>Limnofasciculus baicalensis</taxon>
    </lineage>
</organism>
<dbReference type="RefSeq" id="WP_254010919.1">
    <property type="nucleotide sequence ID" value="NZ_JAMZMM010000040.1"/>
</dbReference>
<comment type="caution">
    <text evidence="1">The sequence shown here is derived from an EMBL/GenBank/DDBJ whole genome shotgun (WGS) entry which is preliminary data.</text>
</comment>
<dbReference type="InterPro" id="IPR017850">
    <property type="entry name" value="Alkaline_phosphatase_core_sf"/>
</dbReference>
<name>A0AAE3KL32_9CYAN</name>
<dbReference type="InterPro" id="IPR002591">
    <property type="entry name" value="Phosphodiest/P_Trfase"/>
</dbReference>
<accession>A0AAE3KL32</accession>
<dbReference type="Gene3D" id="3.40.720.10">
    <property type="entry name" value="Alkaline Phosphatase, subunit A"/>
    <property type="match status" value="1"/>
</dbReference>
<evidence type="ECO:0000313" key="2">
    <source>
        <dbReference type="Proteomes" id="UP001204953"/>
    </source>
</evidence>
<evidence type="ECO:0000313" key="1">
    <source>
        <dbReference type="EMBL" id="MCP2728115.1"/>
    </source>
</evidence>
<dbReference type="Pfam" id="PF01663">
    <property type="entry name" value="Phosphodiest"/>
    <property type="match status" value="1"/>
</dbReference>
<dbReference type="EMBL" id="JAMZMM010000040">
    <property type="protein sequence ID" value="MCP2728115.1"/>
    <property type="molecule type" value="Genomic_DNA"/>
</dbReference>
<reference evidence="1" key="1">
    <citation type="submission" date="2022-06" db="EMBL/GenBank/DDBJ databases">
        <title>New cyanobacteria of genus Symplocastrum in benthos of Lake Baikal.</title>
        <authorList>
            <person name="Sorokovikova E."/>
            <person name="Tikhonova I."/>
            <person name="Krasnopeev A."/>
            <person name="Evseev P."/>
            <person name="Gladkikh A."/>
            <person name="Belykh O."/>
        </authorList>
    </citation>
    <scope>NUCLEOTIDE SEQUENCE</scope>
    <source>
        <strain evidence="1">BBK-W-15</strain>
    </source>
</reference>
<proteinExistence type="predicted"/>
<dbReference type="PANTHER" id="PTHR10151:SF120">
    <property type="entry name" value="BIS(5'-ADENOSYL)-TRIPHOSPHATASE"/>
    <property type="match status" value="1"/>
</dbReference>
<dbReference type="PANTHER" id="PTHR10151">
    <property type="entry name" value="ECTONUCLEOTIDE PYROPHOSPHATASE/PHOSPHODIESTERASE"/>
    <property type="match status" value="1"/>
</dbReference>
<protein>
    <submittedName>
        <fullName evidence="1">Alkaline phosphatase family protein</fullName>
    </submittedName>
</protein>
<keyword evidence="2" id="KW-1185">Reference proteome</keyword>
<dbReference type="AlphaFoldDB" id="A0AAE3KL32"/>
<dbReference type="SUPFAM" id="SSF53649">
    <property type="entry name" value="Alkaline phosphatase-like"/>
    <property type="match status" value="1"/>
</dbReference>
<dbReference type="Proteomes" id="UP001204953">
    <property type="component" value="Unassembled WGS sequence"/>
</dbReference>
<gene>
    <name evidence="1" type="ORF">NJ959_06450</name>
</gene>